<comment type="similarity">
    <text evidence="3 10">Belongs to the FliL family.</text>
</comment>
<evidence type="ECO:0000256" key="5">
    <source>
        <dbReference type="ARBA" id="ARBA00022500"/>
    </source>
</evidence>
<dbReference type="Proteomes" id="UP000281708">
    <property type="component" value="Unassembled WGS sequence"/>
</dbReference>
<keyword evidence="8 10" id="KW-1133">Transmembrane helix</keyword>
<reference evidence="11 12" key="1">
    <citation type="submission" date="2018-10" db="EMBL/GenBank/DDBJ databases">
        <title>Marmoricola sp. 4Q3S-7 whole genome shotgun sequence.</title>
        <authorList>
            <person name="Li F."/>
        </authorList>
    </citation>
    <scope>NUCLEOTIDE SEQUENCE [LARGE SCALE GENOMIC DNA]</scope>
    <source>
        <strain evidence="11 12">4Q3S-7</strain>
    </source>
</reference>
<evidence type="ECO:0000256" key="7">
    <source>
        <dbReference type="ARBA" id="ARBA00022779"/>
    </source>
</evidence>
<evidence type="ECO:0000256" key="10">
    <source>
        <dbReference type="RuleBase" id="RU364125"/>
    </source>
</evidence>
<comment type="subcellular location">
    <subcellularLocation>
        <location evidence="2">Cell membrane</location>
        <topology evidence="2">Single-pass membrane protein</topology>
    </subcellularLocation>
</comment>
<evidence type="ECO:0000256" key="8">
    <source>
        <dbReference type="ARBA" id="ARBA00022989"/>
    </source>
</evidence>
<dbReference type="PANTHER" id="PTHR35091:SF2">
    <property type="entry name" value="FLAGELLAR PROTEIN FLIL"/>
    <property type="match status" value="1"/>
</dbReference>
<dbReference type="PANTHER" id="PTHR35091">
    <property type="entry name" value="FLAGELLAR PROTEIN FLIL"/>
    <property type="match status" value="1"/>
</dbReference>
<feature type="transmembrane region" description="Helical" evidence="10">
    <location>
        <begin position="27"/>
        <end position="46"/>
    </location>
</feature>
<sequence>MTVTAMPETAAGAAAGEEAPKKGKKKLILIVLVLLLVVGGAAYWFVLRPTGPSKPQPGTVSALDSIQVNLAGDHYLRVGIALQLTAGTKEADGSKALDATINEFSGLTVAEVTDPAKRRALKKELAHRLEELYEGEVMGVYFTEFVTQ</sequence>
<dbReference type="OrthoDB" id="3537056at2"/>
<evidence type="ECO:0000313" key="12">
    <source>
        <dbReference type="Proteomes" id="UP000281708"/>
    </source>
</evidence>
<comment type="caution">
    <text evidence="11">The sequence shown here is derived from an EMBL/GenBank/DDBJ whole genome shotgun (WGS) entry which is preliminary data.</text>
</comment>
<dbReference type="RefSeq" id="WP_121806486.1">
    <property type="nucleotide sequence ID" value="NZ_RDBE01000007.1"/>
</dbReference>
<dbReference type="Pfam" id="PF03748">
    <property type="entry name" value="FliL"/>
    <property type="match status" value="1"/>
</dbReference>
<keyword evidence="5 10" id="KW-0145">Chemotaxis</keyword>
<evidence type="ECO:0000256" key="3">
    <source>
        <dbReference type="ARBA" id="ARBA00008281"/>
    </source>
</evidence>
<dbReference type="AlphaFoldDB" id="A0A3L8P2J2"/>
<proteinExistence type="inferred from homology"/>
<keyword evidence="9 10" id="KW-0472">Membrane</keyword>
<organism evidence="11 12">
    <name type="scientific">Nocardioides mangrovicus</name>
    <dbReference type="NCBI Taxonomy" id="2478913"/>
    <lineage>
        <taxon>Bacteria</taxon>
        <taxon>Bacillati</taxon>
        <taxon>Actinomycetota</taxon>
        <taxon>Actinomycetes</taxon>
        <taxon>Propionibacteriales</taxon>
        <taxon>Nocardioidaceae</taxon>
        <taxon>Nocardioides</taxon>
    </lineage>
</organism>
<keyword evidence="6 10" id="KW-0812">Transmembrane</keyword>
<protein>
    <recommendedName>
        <fullName evidence="10">Flagellar protein FliL</fullName>
    </recommendedName>
</protein>
<evidence type="ECO:0000256" key="6">
    <source>
        <dbReference type="ARBA" id="ARBA00022692"/>
    </source>
</evidence>
<keyword evidence="11" id="KW-0966">Cell projection</keyword>
<evidence type="ECO:0000256" key="9">
    <source>
        <dbReference type="ARBA" id="ARBA00023136"/>
    </source>
</evidence>
<dbReference type="InterPro" id="IPR005503">
    <property type="entry name" value="FliL"/>
</dbReference>
<dbReference type="GO" id="GO:0005886">
    <property type="term" value="C:plasma membrane"/>
    <property type="evidence" value="ECO:0007669"/>
    <property type="project" value="UniProtKB-SubCell"/>
</dbReference>
<keyword evidence="7 10" id="KW-0283">Flagellar rotation</keyword>
<evidence type="ECO:0000256" key="2">
    <source>
        <dbReference type="ARBA" id="ARBA00004162"/>
    </source>
</evidence>
<evidence type="ECO:0000256" key="1">
    <source>
        <dbReference type="ARBA" id="ARBA00002254"/>
    </source>
</evidence>
<dbReference type="GO" id="GO:0009425">
    <property type="term" value="C:bacterial-type flagellum basal body"/>
    <property type="evidence" value="ECO:0007669"/>
    <property type="project" value="InterPro"/>
</dbReference>
<evidence type="ECO:0000256" key="4">
    <source>
        <dbReference type="ARBA" id="ARBA00022475"/>
    </source>
</evidence>
<gene>
    <name evidence="11" type="ORF">D9V37_12690</name>
</gene>
<comment type="function">
    <text evidence="1 10">Controls the rotational direction of flagella during chemotaxis.</text>
</comment>
<dbReference type="EMBL" id="RDBE01000007">
    <property type="protein sequence ID" value="RLV49384.1"/>
    <property type="molecule type" value="Genomic_DNA"/>
</dbReference>
<keyword evidence="11" id="KW-0969">Cilium</keyword>
<dbReference type="GO" id="GO:0071978">
    <property type="term" value="P:bacterial-type flagellum-dependent swarming motility"/>
    <property type="evidence" value="ECO:0007669"/>
    <property type="project" value="TreeGrafter"/>
</dbReference>
<keyword evidence="11" id="KW-0282">Flagellum</keyword>
<keyword evidence="4 10" id="KW-1003">Cell membrane</keyword>
<name>A0A3L8P2J2_9ACTN</name>
<evidence type="ECO:0000313" key="11">
    <source>
        <dbReference type="EMBL" id="RLV49384.1"/>
    </source>
</evidence>
<accession>A0A3L8P2J2</accession>
<dbReference type="GO" id="GO:0006935">
    <property type="term" value="P:chemotaxis"/>
    <property type="evidence" value="ECO:0007669"/>
    <property type="project" value="UniProtKB-KW"/>
</dbReference>
<keyword evidence="12" id="KW-1185">Reference proteome</keyword>